<comment type="caution">
    <text evidence="1">The sequence shown here is derived from an EMBL/GenBank/DDBJ whole genome shotgun (WGS) entry which is preliminary data.</text>
</comment>
<sequence>MVVIVREKKVLCFYRRGIYFLFNLRSEVHKGRLRGSACEAATRDRIDEDLCHTSDMATV</sequence>
<dbReference type="Proteomes" id="UP001381693">
    <property type="component" value="Unassembled WGS sequence"/>
</dbReference>
<evidence type="ECO:0000313" key="2">
    <source>
        <dbReference type="Proteomes" id="UP001381693"/>
    </source>
</evidence>
<proteinExistence type="predicted"/>
<organism evidence="1 2">
    <name type="scientific">Halocaridina rubra</name>
    <name type="common">Hawaiian red shrimp</name>
    <dbReference type="NCBI Taxonomy" id="373956"/>
    <lineage>
        <taxon>Eukaryota</taxon>
        <taxon>Metazoa</taxon>
        <taxon>Ecdysozoa</taxon>
        <taxon>Arthropoda</taxon>
        <taxon>Crustacea</taxon>
        <taxon>Multicrustacea</taxon>
        <taxon>Malacostraca</taxon>
        <taxon>Eumalacostraca</taxon>
        <taxon>Eucarida</taxon>
        <taxon>Decapoda</taxon>
        <taxon>Pleocyemata</taxon>
        <taxon>Caridea</taxon>
        <taxon>Atyoidea</taxon>
        <taxon>Atyidae</taxon>
        <taxon>Halocaridina</taxon>
    </lineage>
</organism>
<accession>A0AAN8X690</accession>
<dbReference type="EMBL" id="JAXCGZ010007713">
    <property type="protein sequence ID" value="KAK7078675.1"/>
    <property type="molecule type" value="Genomic_DNA"/>
</dbReference>
<keyword evidence="2" id="KW-1185">Reference proteome</keyword>
<feature type="non-terminal residue" evidence="1">
    <location>
        <position position="59"/>
    </location>
</feature>
<reference evidence="1 2" key="1">
    <citation type="submission" date="2023-11" db="EMBL/GenBank/DDBJ databases">
        <title>Halocaridina rubra genome assembly.</title>
        <authorList>
            <person name="Smith C."/>
        </authorList>
    </citation>
    <scope>NUCLEOTIDE SEQUENCE [LARGE SCALE GENOMIC DNA]</scope>
    <source>
        <strain evidence="1">EP-1</strain>
        <tissue evidence="1">Whole</tissue>
    </source>
</reference>
<name>A0AAN8X690_HALRR</name>
<evidence type="ECO:0000313" key="1">
    <source>
        <dbReference type="EMBL" id="KAK7078675.1"/>
    </source>
</evidence>
<gene>
    <name evidence="1" type="ORF">SK128_000014</name>
</gene>
<dbReference type="AlphaFoldDB" id="A0AAN8X690"/>
<protein>
    <submittedName>
        <fullName evidence="1">Uncharacterized protein</fullName>
    </submittedName>
</protein>